<evidence type="ECO:0000313" key="2">
    <source>
        <dbReference type="Proteomes" id="UP000799755"/>
    </source>
</evidence>
<protein>
    <submittedName>
        <fullName evidence="1">Uncharacterized protein</fullName>
    </submittedName>
</protein>
<dbReference type="EMBL" id="MU003506">
    <property type="protein sequence ID" value="KAF2470898.1"/>
    <property type="molecule type" value="Genomic_DNA"/>
</dbReference>
<comment type="caution">
    <text evidence="1">The sequence shown here is derived from an EMBL/GenBank/DDBJ whole genome shotgun (WGS) entry which is preliminary data.</text>
</comment>
<evidence type="ECO:0000313" key="1">
    <source>
        <dbReference type="EMBL" id="KAF2470898.1"/>
    </source>
</evidence>
<organism evidence="1 2">
    <name type="scientific">Lindgomyces ingoldianus</name>
    <dbReference type="NCBI Taxonomy" id="673940"/>
    <lineage>
        <taxon>Eukaryota</taxon>
        <taxon>Fungi</taxon>
        <taxon>Dikarya</taxon>
        <taxon>Ascomycota</taxon>
        <taxon>Pezizomycotina</taxon>
        <taxon>Dothideomycetes</taxon>
        <taxon>Pleosporomycetidae</taxon>
        <taxon>Pleosporales</taxon>
        <taxon>Lindgomycetaceae</taxon>
        <taxon>Lindgomyces</taxon>
    </lineage>
</organism>
<sequence length="240" mass="26673">MAPQTLHGSCACGRNRYVVEIPQQQVSLAEILCDSTSASRHHAASPLTLWLRVPLVWYTSATFAQLPDEERPSILRTFVSPFASNTRRQFCGYCGTQLTSWHERTQEDAEHIQLTVGSLLDEDQELLGQLGLLPSVDSSDEDADAIDPMEGPSRHPQSRSVARSGPYARGAPWFEELVENSKLGRLKKQRGGHSSRDGNVRVEWEVMEWTEGDDADDEGMASGKRKAGELEGDDMEMRTA</sequence>
<gene>
    <name evidence="1" type="ORF">BDR25DRAFT_325230</name>
</gene>
<accession>A0ACB6QV91</accession>
<dbReference type="Proteomes" id="UP000799755">
    <property type="component" value="Unassembled WGS sequence"/>
</dbReference>
<reference evidence="1" key="1">
    <citation type="journal article" date="2020" name="Stud. Mycol.">
        <title>101 Dothideomycetes genomes: a test case for predicting lifestyles and emergence of pathogens.</title>
        <authorList>
            <person name="Haridas S."/>
            <person name="Albert R."/>
            <person name="Binder M."/>
            <person name="Bloem J."/>
            <person name="Labutti K."/>
            <person name="Salamov A."/>
            <person name="Andreopoulos B."/>
            <person name="Baker S."/>
            <person name="Barry K."/>
            <person name="Bills G."/>
            <person name="Bluhm B."/>
            <person name="Cannon C."/>
            <person name="Castanera R."/>
            <person name="Culley D."/>
            <person name="Daum C."/>
            <person name="Ezra D."/>
            <person name="Gonzalez J."/>
            <person name="Henrissat B."/>
            <person name="Kuo A."/>
            <person name="Liang C."/>
            <person name="Lipzen A."/>
            <person name="Lutzoni F."/>
            <person name="Magnuson J."/>
            <person name="Mondo S."/>
            <person name="Nolan M."/>
            <person name="Ohm R."/>
            <person name="Pangilinan J."/>
            <person name="Park H.-J."/>
            <person name="Ramirez L."/>
            <person name="Alfaro M."/>
            <person name="Sun H."/>
            <person name="Tritt A."/>
            <person name="Yoshinaga Y."/>
            <person name="Zwiers L.-H."/>
            <person name="Turgeon B."/>
            <person name="Goodwin S."/>
            <person name="Spatafora J."/>
            <person name="Crous P."/>
            <person name="Grigoriev I."/>
        </authorList>
    </citation>
    <scope>NUCLEOTIDE SEQUENCE</scope>
    <source>
        <strain evidence="1">ATCC 200398</strain>
    </source>
</reference>
<keyword evidence="2" id="KW-1185">Reference proteome</keyword>
<proteinExistence type="predicted"/>
<name>A0ACB6QV91_9PLEO</name>